<name>A0ABR1GZ26_9HYPO</name>
<organism evidence="1 2">
    <name type="scientific">Neonectria punicea</name>
    <dbReference type="NCBI Taxonomy" id="979145"/>
    <lineage>
        <taxon>Eukaryota</taxon>
        <taxon>Fungi</taxon>
        <taxon>Dikarya</taxon>
        <taxon>Ascomycota</taxon>
        <taxon>Pezizomycotina</taxon>
        <taxon>Sordariomycetes</taxon>
        <taxon>Hypocreomycetidae</taxon>
        <taxon>Hypocreales</taxon>
        <taxon>Nectriaceae</taxon>
        <taxon>Neonectria</taxon>
    </lineage>
</organism>
<gene>
    <name evidence="1" type="ORF">QQX98_007083</name>
</gene>
<evidence type="ECO:0000313" key="2">
    <source>
        <dbReference type="Proteomes" id="UP001498476"/>
    </source>
</evidence>
<accession>A0ABR1GZ26</accession>
<reference evidence="1 2" key="1">
    <citation type="journal article" date="2025" name="Microbiol. Resour. Announc.">
        <title>Draft genome sequences for Neonectria magnoliae and Neonectria punicea, canker pathogens of Liriodendron tulipifera and Acer saccharum in West Virginia.</title>
        <authorList>
            <person name="Petronek H.M."/>
            <person name="Kasson M.T."/>
            <person name="Metheny A.M."/>
            <person name="Stauder C.M."/>
            <person name="Lovett B."/>
            <person name="Lynch S.C."/>
            <person name="Garnas J.R."/>
            <person name="Kasson L.R."/>
            <person name="Stajich J.E."/>
        </authorList>
    </citation>
    <scope>NUCLEOTIDE SEQUENCE [LARGE SCALE GENOMIC DNA]</scope>
    <source>
        <strain evidence="1 2">NRRL 64653</strain>
    </source>
</reference>
<protein>
    <submittedName>
        <fullName evidence="1">Uncharacterized protein</fullName>
    </submittedName>
</protein>
<dbReference type="Proteomes" id="UP001498476">
    <property type="component" value="Unassembled WGS sequence"/>
</dbReference>
<dbReference type="EMBL" id="JAZAVJ010000112">
    <property type="protein sequence ID" value="KAK7414051.1"/>
    <property type="molecule type" value="Genomic_DNA"/>
</dbReference>
<evidence type="ECO:0000313" key="1">
    <source>
        <dbReference type="EMBL" id="KAK7414051.1"/>
    </source>
</evidence>
<sequence length="266" mass="29946">MKTVELLDKLEQWRGHNTHFAILNSKSDIDSWSPETFQAQAHVLLLSIYYYRNIMLVSAPILMATLEQVTNHASGDDAPSMLKDISASVLRRDWKAIQEFQRILSAILRRSRVFLKGNAVWWVCNFTALTMCWHGLGLWLTCMQSTTLPQAIGITNSDAEAFMIEGLETLRSVGGSSIMTGKAHRFLNRLVRLLKTMGLSPDEEQGLVESGDAVLRRDVVPQDNFMDFMLGSVDDIFCQLGDNDFLGAELLSMDQDINDYHTGDLL</sequence>
<comment type="caution">
    <text evidence="1">The sequence shown here is derived from an EMBL/GenBank/DDBJ whole genome shotgun (WGS) entry which is preliminary data.</text>
</comment>
<proteinExistence type="predicted"/>
<keyword evidence="2" id="KW-1185">Reference proteome</keyword>